<dbReference type="PROSITE" id="PS50888">
    <property type="entry name" value="BHLH"/>
    <property type="match status" value="1"/>
</dbReference>
<feature type="domain" description="BHLH" evidence="7">
    <location>
        <begin position="1"/>
        <end position="54"/>
    </location>
</feature>
<evidence type="ECO:0000256" key="2">
    <source>
        <dbReference type="ARBA" id="ARBA00022604"/>
    </source>
</evidence>
<protein>
    <submittedName>
        <fullName evidence="8">Transcription factor like</fullName>
    </submittedName>
</protein>
<dbReference type="AlphaFoldDB" id="A0A2R6PRU8"/>
<evidence type="ECO:0000256" key="4">
    <source>
        <dbReference type="ARBA" id="ARBA00023163"/>
    </source>
</evidence>
<dbReference type="GO" id="GO:0040008">
    <property type="term" value="P:regulation of growth"/>
    <property type="evidence" value="ECO:0007669"/>
    <property type="project" value="InterPro"/>
</dbReference>
<feature type="coiled-coil region" evidence="6">
    <location>
        <begin position="44"/>
        <end position="71"/>
    </location>
</feature>
<dbReference type="Proteomes" id="UP000241394">
    <property type="component" value="Chromosome LG23"/>
</dbReference>
<evidence type="ECO:0000256" key="5">
    <source>
        <dbReference type="ARBA" id="ARBA00023242"/>
    </source>
</evidence>
<reference evidence="9" key="2">
    <citation type="journal article" date="2018" name="BMC Genomics">
        <title>A manually annotated Actinidia chinensis var. chinensis (kiwifruit) genome highlights the challenges associated with draft genomes and gene prediction in plants.</title>
        <authorList>
            <person name="Pilkington S.M."/>
            <person name="Crowhurst R."/>
            <person name="Hilario E."/>
            <person name="Nardozza S."/>
            <person name="Fraser L."/>
            <person name="Peng Y."/>
            <person name="Gunaseelan K."/>
            <person name="Simpson R."/>
            <person name="Tahir J."/>
            <person name="Deroles S.C."/>
            <person name="Templeton K."/>
            <person name="Luo Z."/>
            <person name="Davy M."/>
            <person name="Cheng C."/>
            <person name="McNeilage M."/>
            <person name="Scaglione D."/>
            <person name="Liu Y."/>
            <person name="Zhang Q."/>
            <person name="Datson P."/>
            <person name="De Silva N."/>
            <person name="Gardiner S.E."/>
            <person name="Bassett H."/>
            <person name="Chagne D."/>
            <person name="McCallum J."/>
            <person name="Dzierzon H."/>
            <person name="Deng C."/>
            <person name="Wang Y.Y."/>
            <person name="Barron L."/>
            <person name="Manako K."/>
            <person name="Bowen J."/>
            <person name="Foster T.M."/>
            <person name="Erridge Z.A."/>
            <person name="Tiffin H."/>
            <person name="Waite C.N."/>
            <person name="Davies K.M."/>
            <person name="Grierson E.P."/>
            <person name="Laing W.A."/>
            <person name="Kirk R."/>
            <person name="Chen X."/>
            <person name="Wood M."/>
            <person name="Montefiori M."/>
            <person name="Brummell D.A."/>
            <person name="Schwinn K.E."/>
            <person name="Catanach A."/>
            <person name="Fullerton C."/>
            <person name="Li D."/>
            <person name="Meiyalaghan S."/>
            <person name="Nieuwenhuizen N."/>
            <person name="Read N."/>
            <person name="Prakash R."/>
            <person name="Hunter D."/>
            <person name="Zhang H."/>
            <person name="McKenzie M."/>
            <person name="Knabel M."/>
            <person name="Harris A."/>
            <person name="Allan A.C."/>
            <person name="Gleave A."/>
            <person name="Chen A."/>
            <person name="Janssen B.J."/>
            <person name="Plunkett B."/>
            <person name="Ampomah-Dwamena C."/>
            <person name="Voogd C."/>
            <person name="Leif D."/>
            <person name="Lafferty D."/>
            <person name="Souleyre E.J.F."/>
            <person name="Varkonyi-Gasic E."/>
            <person name="Gambi F."/>
            <person name="Hanley J."/>
            <person name="Yao J.L."/>
            <person name="Cheung J."/>
            <person name="David K.M."/>
            <person name="Warren B."/>
            <person name="Marsh K."/>
            <person name="Snowden K.C."/>
            <person name="Lin-Wang K."/>
            <person name="Brian L."/>
            <person name="Martinez-Sanchez M."/>
            <person name="Wang M."/>
            <person name="Ileperuma N."/>
            <person name="Macnee N."/>
            <person name="Campin R."/>
            <person name="McAtee P."/>
            <person name="Drummond R.S.M."/>
            <person name="Espley R.V."/>
            <person name="Ireland H.S."/>
            <person name="Wu R."/>
            <person name="Atkinson R.G."/>
            <person name="Karunairetnam S."/>
            <person name="Bulley S."/>
            <person name="Chunkath S."/>
            <person name="Hanley Z."/>
            <person name="Storey R."/>
            <person name="Thrimawithana A.H."/>
            <person name="Thomson S."/>
            <person name="David C."/>
            <person name="Testolin R."/>
            <person name="Huang H."/>
            <person name="Hellens R.P."/>
            <person name="Schaffer R.J."/>
        </authorList>
    </citation>
    <scope>NUCLEOTIDE SEQUENCE [LARGE SCALE GENOMIC DNA]</scope>
    <source>
        <strain evidence="9">cv. Red5</strain>
    </source>
</reference>
<evidence type="ECO:0000256" key="3">
    <source>
        <dbReference type="ARBA" id="ARBA00023015"/>
    </source>
</evidence>
<dbReference type="EMBL" id="NKQK01000023">
    <property type="protein sequence ID" value="PSR95814.1"/>
    <property type="molecule type" value="Genomic_DNA"/>
</dbReference>
<dbReference type="Pfam" id="PF23174">
    <property type="entry name" value="bHLH_ILI"/>
    <property type="match status" value="1"/>
</dbReference>
<evidence type="ECO:0000256" key="1">
    <source>
        <dbReference type="ARBA" id="ARBA00004123"/>
    </source>
</evidence>
<dbReference type="GO" id="GO:0006355">
    <property type="term" value="P:regulation of DNA-templated transcription"/>
    <property type="evidence" value="ECO:0007669"/>
    <property type="project" value="InterPro"/>
</dbReference>
<dbReference type="InterPro" id="IPR044172">
    <property type="entry name" value="ILI2-like"/>
</dbReference>
<keyword evidence="9" id="KW-1185">Reference proteome</keyword>
<dbReference type="SUPFAM" id="SSF47459">
    <property type="entry name" value="HLH, helix-loop-helix DNA-binding domain"/>
    <property type="match status" value="1"/>
</dbReference>
<dbReference type="InParanoid" id="A0A2R6PRU8"/>
<dbReference type="InterPro" id="IPR036638">
    <property type="entry name" value="HLH_DNA-bd_sf"/>
</dbReference>
<dbReference type="Gene3D" id="4.10.280.10">
    <property type="entry name" value="Helix-loop-helix DNA-binding domain"/>
    <property type="match status" value="1"/>
</dbReference>
<keyword evidence="3" id="KW-0805">Transcription regulation</keyword>
<evidence type="ECO:0000259" key="7">
    <source>
        <dbReference type="PROSITE" id="PS50888"/>
    </source>
</evidence>
<keyword evidence="6" id="KW-0175">Coiled coil</keyword>
<dbReference type="InterPro" id="IPR044293">
    <property type="entry name" value="PRE"/>
</dbReference>
<dbReference type="STRING" id="1590841.A0A2R6PRU8"/>
<dbReference type="GO" id="GO:0046983">
    <property type="term" value="F:protein dimerization activity"/>
    <property type="evidence" value="ECO:0007669"/>
    <property type="project" value="InterPro"/>
</dbReference>
<comment type="caution">
    <text evidence="8">The sequence shown here is derived from an EMBL/GenBank/DDBJ whole genome shotgun (WGS) entry which is preliminary data.</text>
</comment>
<evidence type="ECO:0000256" key="6">
    <source>
        <dbReference type="SAM" id="Coils"/>
    </source>
</evidence>
<dbReference type="InterPro" id="IPR011598">
    <property type="entry name" value="bHLH_dom"/>
</dbReference>
<reference evidence="8 9" key="1">
    <citation type="submission" date="2017-07" db="EMBL/GenBank/DDBJ databases">
        <title>An improved, manually edited Actinidia chinensis var. chinensis (kiwifruit) genome highlights the challenges associated with draft genomes and gene prediction in plants.</title>
        <authorList>
            <person name="Pilkington S."/>
            <person name="Crowhurst R."/>
            <person name="Hilario E."/>
            <person name="Nardozza S."/>
            <person name="Fraser L."/>
            <person name="Peng Y."/>
            <person name="Gunaseelan K."/>
            <person name="Simpson R."/>
            <person name="Tahir J."/>
            <person name="Deroles S."/>
            <person name="Templeton K."/>
            <person name="Luo Z."/>
            <person name="Davy M."/>
            <person name="Cheng C."/>
            <person name="Mcneilage M."/>
            <person name="Scaglione D."/>
            <person name="Liu Y."/>
            <person name="Zhang Q."/>
            <person name="Datson P."/>
            <person name="De Silva N."/>
            <person name="Gardiner S."/>
            <person name="Bassett H."/>
            <person name="Chagne D."/>
            <person name="Mccallum J."/>
            <person name="Dzierzon H."/>
            <person name="Deng C."/>
            <person name="Wang Y.-Y."/>
            <person name="Barron N."/>
            <person name="Manako K."/>
            <person name="Bowen J."/>
            <person name="Foster T."/>
            <person name="Erridge Z."/>
            <person name="Tiffin H."/>
            <person name="Waite C."/>
            <person name="Davies K."/>
            <person name="Grierson E."/>
            <person name="Laing W."/>
            <person name="Kirk R."/>
            <person name="Chen X."/>
            <person name="Wood M."/>
            <person name="Montefiori M."/>
            <person name="Brummell D."/>
            <person name="Schwinn K."/>
            <person name="Catanach A."/>
            <person name="Fullerton C."/>
            <person name="Li D."/>
            <person name="Meiyalaghan S."/>
            <person name="Nieuwenhuizen N."/>
            <person name="Read N."/>
            <person name="Prakash R."/>
            <person name="Hunter D."/>
            <person name="Zhang H."/>
            <person name="Mckenzie M."/>
            <person name="Knabel M."/>
            <person name="Harris A."/>
            <person name="Allan A."/>
            <person name="Chen A."/>
            <person name="Janssen B."/>
            <person name="Plunkett B."/>
            <person name="Dwamena C."/>
            <person name="Voogd C."/>
            <person name="Leif D."/>
            <person name="Lafferty D."/>
            <person name="Souleyre E."/>
            <person name="Varkonyi-Gasic E."/>
            <person name="Gambi F."/>
            <person name="Hanley J."/>
            <person name="Yao J.-L."/>
            <person name="Cheung J."/>
            <person name="David K."/>
            <person name="Warren B."/>
            <person name="Marsh K."/>
            <person name="Snowden K."/>
            <person name="Lin-Wang K."/>
            <person name="Brian L."/>
            <person name="Martinez-Sanchez M."/>
            <person name="Wang M."/>
            <person name="Ileperuma N."/>
            <person name="Macnee N."/>
            <person name="Campin R."/>
            <person name="Mcatee P."/>
            <person name="Drummond R."/>
            <person name="Espley R."/>
            <person name="Ireland H."/>
            <person name="Wu R."/>
            <person name="Atkinson R."/>
            <person name="Karunairetnam S."/>
            <person name="Bulley S."/>
            <person name="Chunkath S."/>
            <person name="Hanley Z."/>
            <person name="Storey R."/>
            <person name="Thrimawithana A."/>
            <person name="Thomson S."/>
            <person name="David C."/>
            <person name="Testolin R."/>
        </authorList>
    </citation>
    <scope>NUCLEOTIDE SEQUENCE [LARGE SCALE GENOMIC DNA]</scope>
    <source>
        <strain evidence="9">cv. Red5</strain>
        <tissue evidence="8">Young leaf</tissue>
    </source>
</reference>
<proteinExistence type="predicted"/>
<dbReference type="OrthoDB" id="668823at2759"/>
<comment type="subcellular location">
    <subcellularLocation>
        <location evidence="1">Nucleus</location>
    </subcellularLocation>
</comment>
<keyword evidence="5" id="KW-0539">Nucleus</keyword>
<evidence type="ECO:0000313" key="8">
    <source>
        <dbReference type="EMBL" id="PSR95814.1"/>
    </source>
</evidence>
<dbReference type="GO" id="GO:0005634">
    <property type="term" value="C:nucleus"/>
    <property type="evidence" value="ECO:0007669"/>
    <property type="project" value="UniProtKB-SubCell"/>
</dbReference>
<gene>
    <name evidence="8" type="ORF">CEY00_Acc21946</name>
</gene>
<dbReference type="PANTHER" id="PTHR38546">
    <property type="entry name" value="DNA BINDING PROTEIN"/>
    <property type="match status" value="1"/>
</dbReference>
<dbReference type="Gramene" id="PSR95814">
    <property type="protein sequence ID" value="PSR95814"/>
    <property type="gene ID" value="CEY00_Acc21946"/>
</dbReference>
<name>A0A2R6PRU8_ACTCC</name>
<dbReference type="PANTHER" id="PTHR38546:SF3">
    <property type="entry name" value="DNA BINDING PROTEIN"/>
    <property type="match status" value="1"/>
</dbReference>
<evidence type="ECO:0000313" key="9">
    <source>
        <dbReference type="Proteomes" id="UP000241394"/>
    </source>
</evidence>
<organism evidence="8 9">
    <name type="scientific">Actinidia chinensis var. chinensis</name>
    <name type="common">Chinese soft-hair kiwi</name>
    <dbReference type="NCBI Taxonomy" id="1590841"/>
    <lineage>
        <taxon>Eukaryota</taxon>
        <taxon>Viridiplantae</taxon>
        <taxon>Streptophyta</taxon>
        <taxon>Embryophyta</taxon>
        <taxon>Tracheophyta</taxon>
        <taxon>Spermatophyta</taxon>
        <taxon>Magnoliopsida</taxon>
        <taxon>eudicotyledons</taxon>
        <taxon>Gunneridae</taxon>
        <taxon>Pentapetalae</taxon>
        <taxon>asterids</taxon>
        <taxon>Ericales</taxon>
        <taxon>Actinidiaceae</taxon>
        <taxon>Actinidia</taxon>
    </lineage>
</organism>
<accession>A0A2R6PRU8</accession>
<sequence>MSSRRVRASRTSEDELNELIFKLQAVLTESSSRCTTRVSPSKILKETCSYIKRLQREVDDLSERLSQLLASMDTSGSGLDVEILKSLLQQ</sequence>
<keyword evidence="2" id="KW-0341">Growth regulation</keyword>
<dbReference type="OMA" id="KETCCHI"/>
<keyword evidence="4" id="KW-0804">Transcription</keyword>